<reference evidence="6" key="3">
    <citation type="submission" date="2025-08" db="UniProtKB">
        <authorList>
            <consortium name="Ensembl"/>
        </authorList>
    </citation>
    <scope>IDENTIFICATION</scope>
</reference>
<evidence type="ECO:0000313" key="6">
    <source>
        <dbReference type="Ensembl" id="ENSCINP00000025963.2"/>
    </source>
</evidence>
<evidence type="ECO:0000313" key="7">
    <source>
        <dbReference type="Proteomes" id="UP000008144"/>
    </source>
</evidence>
<dbReference type="GO" id="GO:0000993">
    <property type="term" value="F:RNA polymerase II complex binding"/>
    <property type="evidence" value="ECO:0000318"/>
    <property type="project" value="GO_Central"/>
</dbReference>
<dbReference type="CDD" id="cd00201">
    <property type="entry name" value="WW"/>
    <property type="match status" value="1"/>
</dbReference>
<dbReference type="PROSITE" id="PS50020">
    <property type="entry name" value="WW_DOMAIN_2"/>
    <property type="match status" value="1"/>
</dbReference>
<dbReference type="SMART" id="SM00456">
    <property type="entry name" value="WW"/>
    <property type="match status" value="1"/>
</dbReference>
<name>F6TZN8_CIOIN</name>
<feature type="compositionally biased region" description="Basic and acidic residues" evidence="4">
    <location>
        <begin position="36"/>
        <end position="49"/>
    </location>
</feature>
<dbReference type="Pfam" id="PF00397">
    <property type="entry name" value="WW"/>
    <property type="match status" value="1"/>
</dbReference>
<organism evidence="6 7">
    <name type="scientific">Ciona intestinalis</name>
    <name type="common">Transparent sea squirt</name>
    <name type="synonym">Ascidia intestinalis</name>
    <dbReference type="NCBI Taxonomy" id="7719"/>
    <lineage>
        <taxon>Eukaryota</taxon>
        <taxon>Metazoa</taxon>
        <taxon>Chordata</taxon>
        <taxon>Tunicata</taxon>
        <taxon>Ascidiacea</taxon>
        <taxon>Phlebobranchia</taxon>
        <taxon>Cionidae</taxon>
        <taxon>Ciona</taxon>
    </lineage>
</organism>
<dbReference type="InterPro" id="IPR038867">
    <property type="entry name" value="WAC"/>
</dbReference>
<dbReference type="Proteomes" id="UP000008144">
    <property type="component" value="Chromosome 9"/>
</dbReference>
<feature type="compositionally biased region" description="Polar residues" evidence="4">
    <location>
        <begin position="129"/>
        <end position="148"/>
    </location>
</feature>
<protein>
    <recommendedName>
        <fullName evidence="5">WW domain-containing protein</fullName>
    </recommendedName>
</protein>
<reference evidence="6" key="2">
    <citation type="journal article" date="2008" name="Genome Biol.">
        <title>Improved genome assembly and evidence-based global gene model set for the chordate Ciona intestinalis: new insight into intron and operon populations.</title>
        <authorList>
            <person name="Satou Y."/>
            <person name="Mineta K."/>
            <person name="Ogasawara M."/>
            <person name="Sasakura Y."/>
            <person name="Shoguchi E."/>
            <person name="Ueno K."/>
            <person name="Yamada L."/>
            <person name="Matsumoto J."/>
            <person name="Wasserscheid J."/>
            <person name="Dewar K."/>
            <person name="Wiley G.B."/>
            <person name="Macmil S.L."/>
            <person name="Roe B.A."/>
            <person name="Zeller R.W."/>
            <person name="Hastings K.E."/>
            <person name="Lemaire P."/>
            <person name="Lindquist E."/>
            <person name="Endo T."/>
            <person name="Hotta K."/>
            <person name="Inaba K."/>
        </authorList>
    </citation>
    <scope>NUCLEOTIDE SEQUENCE [LARGE SCALE GENOMIC DNA]</scope>
    <source>
        <strain evidence="6">wild type</strain>
    </source>
</reference>
<comment type="subcellular location">
    <subcellularLocation>
        <location evidence="1">Nucleus</location>
    </subcellularLocation>
</comment>
<dbReference type="Gene3D" id="2.20.70.10">
    <property type="match status" value="1"/>
</dbReference>
<dbReference type="InterPro" id="IPR036020">
    <property type="entry name" value="WW_dom_sf"/>
</dbReference>
<feature type="region of interest" description="Disordered" evidence="4">
    <location>
        <begin position="1"/>
        <end position="89"/>
    </location>
</feature>
<evidence type="ECO:0000256" key="1">
    <source>
        <dbReference type="ARBA" id="ARBA00004123"/>
    </source>
</evidence>
<dbReference type="GeneTree" id="ENSGT00440000037780"/>
<feature type="region of interest" description="Disordered" evidence="4">
    <location>
        <begin position="241"/>
        <end position="283"/>
    </location>
</feature>
<dbReference type="OMA" id="SYQAHKS"/>
<dbReference type="GO" id="GO:0006325">
    <property type="term" value="P:chromatin organization"/>
    <property type="evidence" value="ECO:0007669"/>
    <property type="project" value="UniProtKB-KW"/>
</dbReference>
<feature type="region of interest" description="Disordered" evidence="4">
    <location>
        <begin position="319"/>
        <end position="371"/>
    </location>
</feature>
<keyword evidence="7" id="KW-1185">Reference proteome</keyword>
<dbReference type="GO" id="GO:1904263">
    <property type="term" value="P:positive regulation of TORC1 signaling"/>
    <property type="evidence" value="ECO:0000318"/>
    <property type="project" value="GO_Central"/>
</dbReference>
<dbReference type="InParanoid" id="F6TZN8"/>
<dbReference type="GO" id="GO:0003682">
    <property type="term" value="F:chromatin binding"/>
    <property type="evidence" value="ECO:0000318"/>
    <property type="project" value="GO_Central"/>
</dbReference>
<dbReference type="SUPFAM" id="SSF51045">
    <property type="entry name" value="WW domain"/>
    <property type="match status" value="1"/>
</dbReference>
<evidence type="ECO:0000259" key="5">
    <source>
        <dbReference type="PROSITE" id="PS50020"/>
    </source>
</evidence>
<feature type="compositionally biased region" description="Polar residues" evidence="4">
    <location>
        <begin position="241"/>
        <end position="271"/>
    </location>
</feature>
<reference evidence="7" key="1">
    <citation type="journal article" date="2002" name="Science">
        <title>The draft genome of Ciona intestinalis: insights into chordate and vertebrate origins.</title>
        <authorList>
            <person name="Dehal P."/>
            <person name="Satou Y."/>
            <person name="Campbell R.K."/>
            <person name="Chapman J."/>
            <person name="Degnan B."/>
            <person name="De Tomaso A."/>
            <person name="Davidson B."/>
            <person name="Di Gregorio A."/>
            <person name="Gelpke M."/>
            <person name="Goodstein D.M."/>
            <person name="Harafuji N."/>
            <person name="Hastings K.E."/>
            <person name="Ho I."/>
            <person name="Hotta K."/>
            <person name="Huang W."/>
            <person name="Kawashima T."/>
            <person name="Lemaire P."/>
            <person name="Martinez D."/>
            <person name="Meinertzhagen I.A."/>
            <person name="Necula S."/>
            <person name="Nonaka M."/>
            <person name="Putnam N."/>
            <person name="Rash S."/>
            <person name="Saiga H."/>
            <person name="Satake M."/>
            <person name="Terry A."/>
            <person name="Yamada L."/>
            <person name="Wang H.G."/>
            <person name="Awazu S."/>
            <person name="Azumi K."/>
            <person name="Boore J."/>
            <person name="Branno M."/>
            <person name="Chin-Bow S."/>
            <person name="DeSantis R."/>
            <person name="Doyle S."/>
            <person name="Francino P."/>
            <person name="Keys D.N."/>
            <person name="Haga S."/>
            <person name="Hayashi H."/>
            <person name="Hino K."/>
            <person name="Imai K.S."/>
            <person name="Inaba K."/>
            <person name="Kano S."/>
            <person name="Kobayashi K."/>
            <person name="Kobayashi M."/>
            <person name="Lee B.I."/>
            <person name="Makabe K.W."/>
            <person name="Manohar C."/>
            <person name="Matassi G."/>
            <person name="Medina M."/>
            <person name="Mochizuki Y."/>
            <person name="Mount S."/>
            <person name="Morishita T."/>
            <person name="Miura S."/>
            <person name="Nakayama A."/>
            <person name="Nishizaka S."/>
            <person name="Nomoto H."/>
            <person name="Ohta F."/>
            <person name="Oishi K."/>
            <person name="Rigoutsos I."/>
            <person name="Sano M."/>
            <person name="Sasaki A."/>
            <person name="Sasakura Y."/>
            <person name="Shoguchi E."/>
            <person name="Shin-i T."/>
            <person name="Spagnuolo A."/>
            <person name="Stainier D."/>
            <person name="Suzuki M.M."/>
            <person name="Tassy O."/>
            <person name="Takatori N."/>
            <person name="Tokuoka M."/>
            <person name="Yagi K."/>
            <person name="Yoshizaki F."/>
            <person name="Wada S."/>
            <person name="Zhang C."/>
            <person name="Hyatt P.D."/>
            <person name="Larimer F."/>
            <person name="Detter C."/>
            <person name="Doggett N."/>
            <person name="Glavina T."/>
            <person name="Hawkins T."/>
            <person name="Richardson P."/>
            <person name="Lucas S."/>
            <person name="Kohara Y."/>
            <person name="Levine M."/>
            <person name="Satoh N."/>
            <person name="Rokhsar D.S."/>
        </authorList>
    </citation>
    <scope>NUCLEOTIDE SEQUENCE [LARGE SCALE GENOMIC DNA]</scope>
</reference>
<dbReference type="GO" id="GO:0005634">
    <property type="term" value="C:nucleus"/>
    <property type="evidence" value="ECO:0000318"/>
    <property type="project" value="GO_Central"/>
</dbReference>
<dbReference type="Ensembl" id="ENSCINT00000026209.2">
    <property type="protein sequence ID" value="ENSCINP00000025963.2"/>
    <property type="gene ID" value="ENSCING00000014326.2"/>
</dbReference>
<feature type="compositionally biased region" description="Polar residues" evidence="4">
    <location>
        <begin position="21"/>
        <end position="34"/>
    </location>
</feature>
<dbReference type="HOGENOM" id="CLU_627839_0_0_1"/>
<dbReference type="PANTHER" id="PTHR15911:SF6">
    <property type="entry name" value="WW DOMAIN-CONTAINING ADAPTER PROTEIN WITH COILED-COIL"/>
    <property type="match status" value="1"/>
</dbReference>
<feature type="compositionally biased region" description="Basic and acidic residues" evidence="4">
    <location>
        <begin position="118"/>
        <end position="127"/>
    </location>
</feature>
<reference evidence="6" key="4">
    <citation type="submission" date="2025-09" db="UniProtKB">
        <authorList>
            <consortium name="Ensembl"/>
        </authorList>
    </citation>
    <scope>IDENTIFICATION</scope>
</reference>
<feature type="compositionally biased region" description="Basic and acidic residues" evidence="4">
    <location>
        <begin position="352"/>
        <end position="362"/>
    </location>
</feature>
<keyword evidence="2" id="KW-0156">Chromatin regulator</keyword>
<dbReference type="GO" id="GO:0010506">
    <property type="term" value="P:regulation of autophagy"/>
    <property type="evidence" value="ECO:0000318"/>
    <property type="project" value="GO_Central"/>
</dbReference>
<dbReference type="STRING" id="7719.ENSCINP00000025963"/>
<keyword evidence="3" id="KW-0539">Nucleus</keyword>
<evidence type="ECO:0000256" key="2">
    <source>
        <dbReference type="ARBA" id="ARBA00022853"/>
    </source>
</evidence>
<evidence type="ECO:0000256" key="4">
    <source>
        <dbReference type="SAM" id="MobiDB-lite"/>
    </source>
</evidence>
<accession>F6TZN8</accession>
<sequence length="437" mass="48940">MKTAMYGRSVSQIDGYREQATKPSVHQHNNNRHSVPSKDRDRRKNEMTHSKQKHLQANKVTANHTSKTNSTKHQKGALRSCGSWSEHVSSSGKIYYYNSKNEVSQWEKPKDWNDSKVVDLRSHDKSKSSQRASSGGNPLVNRSTSKPGSSDVEYRGSRSNQDRDYRNKSDRDYRDVDYRDNQAKDVRRVTSVDKDYRPRDHTTTSTGSNGHPLTHGKDSYIPSTGEFYDYSTWGGRTSNTPLVNGVSSTENTQSSQQPQDGDKATTVTVETSESKPEEESATSAFVRTLSNVLTQASNKSTDAEGNLKNALQLLLNAASKSQTETTEPENGNHESTTETNTTDPPPNKRPRVSSDDTKKDTGEPPEVIPTFPHLEELQKVFDPNLTTHAQGWSTEPAEKQCNRLTEDYHKFIADHMTNLNAQMTTARSKVRASEILS</sequence>
<dbReference type="FunCoup" id="F6TZN8">
    <property type="interactions" value="593"/>
</dbReference>
<feature type="region of interest" description="Disordered" evidence="4">
    <location>
        <begin position="118"/>
        <end position="223"/>
    </location>
</feature>
<feature type="compositionally biased region" description="Polar residues" evidence="4">
    <location>
        <begin position="58"/>
        <end position="69"/>
    </location>
</feature>
<dbReference type="EMBL" id="EAAA01002802">
    <property type="status" value="NOT_ANNOTATED_CDS"/>
    <property type="molecule type" value="Genomic_DNA"/>
</dbReference>
<dbReference type="PROSITE" id="PS01159">
    <property type="entry name" value="WW_DOMAIN_1"/>
    <property type="match status" value="1"/>
</dbReference>
<dbReference type="InterPro" id="IPR001202">
    <property type="entry name" value="WW_dom"/>
</dbReference>
<feature type="compositionally biased region" description="Basic and acidic residues" evidence="4">
    <location>
        <begin position="152"/>
        <end position="202"/>
    </location>
</feature>
<dbReference type="PANTHER" id="PTHR15911">
    <property type="entry name" value="WW DOMAIN-CONTAINING ADAPTER PROTEIN WITH COILED-COIL"/>
    <property type="match status" value="1"/>
</dbReference>
<proteinExistence type="predicted"/>
<feature type="domain" description="WW" evidence="5">
    <location>
        <begin position="84"/>
        <end position="111"/>
    </location>
</feature>
<evidence type="ECO:0000256" key="3">
    <source>
        <dbReference type="ARBA" id="ARBA00023242"/>
    </source>
</evidence>
<dbReference type="AlphaFoldDB" id="F6TZN8"/>